<feature type="binding site" evidence="17">
    <location>
        <begin position="413"/>
        <end position="416"/>
    </location>
    <ligand>
        <name>meso-2,6-diaminopimelate</name>
        <dbReference type="ChEBI" id="CHEBI:57791"/>
    </ligand>
</feature>
<keyword evidence="22" id="KW-1185">Reference proteome</keyword>
<dbReference type="InterPro" id="IPR035911">
    <property type="entry name" value="MurE/MurF_N"/>
</dbReference>
<evidence type="ECO:0000256" key="8">
    <source>
        <dbReference type="ARBA" id="ARBA00022984"/>
    </source>
</evidence>
<dbReference type="EC" id="6.3.2.13" evidence="12 17"/>
<feature type="domain" description="Mur ligase C-terminal" evidence="19">
    <location>
        <begin position="340"/>
        <end position="470"/>
    </location>
</feature>
<dbReference type="KEGG" id="ppsc:EHS13_13240"/>
<keyword evidence="9 17" id="KW-0961">Cell wall biogenesis/degradation</keyword>
<keyword evidence="7 17" id="KW-0133">Cell shape</keyword>
<comment type="subcellular location">
    <subcellularLocation>
        <location evidence="17 18">Cytoplasm</location>
    </subcellularLocation>
</comment>
<dbReference type="PROSITE" id="PS01011">
    <property type="entry name" value="FOLYLPOLYGLU_SYNT_1"/>
    <property type="match status" value="1"/>
</dbReference>
<organism evidence="21 22">
    <name type="scientific">Paenibacillus psychroresistens</name>
    <dbReference type="NCBI Taxonomy" id="1778678"/>
    <lineage>
        <taxon>Bacteria</taxon>
        <taxon>Bacillati</taxon>
        <taxon>Bacillota</taxon>
        <taxon>Bacilli</taxon>
        <taxon>Bacillales</taxon>
        <taxon>Paenibacillaceae</taxon>
        <taxon>Paenibacillus</taxon>
    </lineage>
</organism>
<dbReference type="InterPro" id="IPR005761">
    <property type="entry name" value="UDP-N-AcMur-Glu-dNH2Pim_ligase"/>
</dbReference>
<keyword evidence="4 17" id="KW-0436">Ligase</keyword>
<feature type="short sequence motif" description="Meso-diaminopimelate recognition motif" evidence="17">
    <location>
        <begin position="413"/>
        <end position="416"/>
    </location>
</feature>
<dbReference type="RefSeq" id="WP_155700810.1">
    <property type="nucleotide sequence ID" value="NZ_CP034235.1"/>
</dbReference>
<feature type="binding site" evidence="17">
    <location>
        <position position="468"/>
    </location>
    <ligand>
        <name>meso-2,6-diaminopimelate</name>
        <dbReference type="ChEBI" id="CHEBI:57791"/>
    </ligand>
</feature>
<dbReference type="Pfam" id="PF02875">
    <property type="entry name" value="Mur_ligase_C"/>
    <property type="match status" value="1"/>
</dbReference>
<evidence type="ECO:0000256" key="11">
    <source>
        <dbReference type="ARBA" id="ARBA00056782"/>
    </source>
</evidence>
<dbReference type="SUPFAM" id="SSF53623">
    <property type="entry name" value="MurD-like peptide ligases, catalytic domain"/>
    <property type="match status" value="1"/>
</dbReference>
<dbReference type="FunFam" id="3.90.190.20:FF:000006">
    <property type="entry name" value="UDP-N-acetylmuramoyl-L-alanyl-D-glutamate--2,6-diaminopimelate ligase"/>
    <property type="match status" value="1"/>
</dbReference>
<evidence type="ECO:0000256" key="6">
    <source>
        <dbReference type="ARBA" id="ARBA00022840"/>
    </source>
</evidence>
<dbReference type="GO" id="GO:0005737">
    <property type="term" value="C:cytoplasm"/>
    <property type="evidence" value="ECO:0007669"/>
    <property type="project" value="UniProtKB-SubCell"/>
</dbReference>
<dbReference type="NCBIfam" id="NF001126">
    <property type="entry name" value="PRK00139.1-4"/>
    <property type="match status" value="1"/>
</dbReference>
<evidence type="ECO:0000256" key="2">
    <source>
        <dbReference type="ARBA" id="ARBA00005898"/>
    </source>
</evidence>
<dbReference type="GO" id="GO:0009252">
    <property type="term" value="P:peptidoglycan biosynthetic process"/>
    <property type="evidence" value="ECO:0007669"/>
    <property type="project" value="UniProtKB-UniRule"/>
</dbReference>
<name>A0A6B8RJ63_9BACL</name>
<reference evidence="22" key="1">
    <citation type="submission" date="2018-11" db="EMBL/GenBank/DDBJ databases">
        <title>Complete genome sequence of Paenibacillus sp. ML311-T8.</title>
        <authorList>
            <person name="Nam Y.-D."/>
            <person name="Kang J."/>
            <person name="Chung W.-H."/>
            <person name="Park Y.S."/>
        </authorList>
    </citation>
    <scope>NUCLEOTIDE SEQUENCE [LARGE SCALE GENOMIC DNA]</scope>
    <source>
        <strain evidence="22">ML311-T8</strain>
    </source>
</reference>
<comment type="cofactor">
    <cofactor evidence="17">
        <name>Mg(2+)</name>
        <dbReference type="ChEBI" id="CHEBI:18420"/>
    </cofactor>
</comment>
<keyword evidence="17" id="KW-0460">Magnesium</keyword>
<comment type="function">
    <text evidence="11 17">Catalyzes the addition of meso-diaminopimelic acid to the nucleotide precursor UDP-N-acetylmuramoyl-L-alanyl-D-glutamate (UMAG) in the biosynthesis of bacterial cell-wall peptidoglycan.</text>
</comment>
<evidence type="ECO:0000256" key="18">
    <source>
        <dbReference type="RuleBase" id="RU004135"/>
    </source>
</evidence>
<feature type="domain" description="Mur ligase central" evidence="20">
    <location>
        <begin position="110"/>
        <end position="317"/>
    </location>
</feature>
<feature type="binding site" evidence="17">
    <location>
        <begin position="112"/>
        <end position="118"/>
    </location>
    <ligand>
        <name>ATP</name>
        <dbReference type="ChEBI" id="CHEBI:30616"/>
    </ligand>
</feature>
<evidence type="ECO:0000313" key="22">
    <source>
        <dbReference type="Proteomes" id="UP000426246"/>
    </source>
</evidence>
<keyword evidence="6 17" id="KW-0067">ATP-binding</keyword>
<feature type="binding site" evidence="17">
    <location>
        <position position="189"/>
    </location>
    <ligand>
        <name>UDP-N-acetyl-alpha-D-muramoyl-L-alanyl-D-glutamate</name>
        <dbReference type="ChEBI" id="CHEBI:83900"/>
    </ligand>
</feature>
<keyword evidence="17 18" id="KW-0131">Cell cycle</keyword>
<dbReference type="InterPro" id="IPR018109">
    <property type="entry name" value="Folylpolyglutamate_synth_CS"/>
</dbReference>
<dbReference type="Gene3D" id="3.40.1190.10">
    <property type="entry name" value="Mur-like, catalytic domain"/>
    <property type="match status" value="1"/>
</dbReference>
<dbReference type="NCBIfam" id="TIGR01085">
    <property type="entry name" value="murE"/>
    <property type="match status" value="1"/>
</dbReference>
<dbReference type="GO" id="GO:0000287">
    <property type="term" value="F:magnesium ion binding"/>
    <property type="evidence" value="ECO:0007669"/>
    <property type="project" value="UniProtKB-UniRule"/>
</dbReference>
<proteinExistence type="inferred from homology"/>
<evidence type="ECO:0000256" key="5">
    <source>
        <dbReference type="ARBA" id="ARBA00022741"/>
    </source>
</evidence>
<feature type="binding site" evidence="17">
    <location>
        <position position="389"/>
    </location>
    <ligand>
        <name>meso-2,6-diaminopimelate</name>
        <dbReference type="ChEBI" id="CHEBI:57791"/>
    </ligand>
</feature>
<evidence type="ECO:0000256" key="3">
    <source>
        <dbReference type="ARBA" id="ARBA00022490"/>
    </source>
</evidence>
<dbReference type="GO" id="GO:0005524">
    <property type="term" value="F:ATP binding"/>
    <property type="evidence" value="ECO:0007669"/>
    <property type="project" value="UniProtKB-UniRule"/>
</dbReference>
<dbReference type="Gene3D" id="3.90.190.20">
    <property type="entry name" value="Mur ligase, C-terminal domain"/>
    <property type="match status" value="1"/>
</dbReference>
<feature type="binding site" evidence="17">
    <location>
        <position position="181"/>
    </location>
    <ligand>
        <name>UDP-N-acetyl-alpha-D-muramoyl-L-alanyl-D-glutamate</name>
        <dbReference type="ChEBI" id="CHEBI:83900"/>
    </ligand>
</feature>
<dbReference type="OrthoDB" id="9800958at2"/>
<keyword evidence="17 18" id="KW-0132">Cell division</keyword>
<comment type="similarity">
    <text evidence="2 17">Belongs to the MurCDEF family. MurE subfamily.</text>
</comment>
<dbReference type="GO" id="GO:0051301">
    <property type="term" value="P:cell division"/>
    <property type="evidence" value="ECO:0007669"/>
    <property type="project" value="UniProtKB-KW"/>
</dbReference>
<dbReference type="Gene3D" id="3.40.1390.10">
    <property type="entry name" value="MurE/MurF, N-terminal domain"/>
    <property type="match status" value="1"/>
</dbReference>
<protein>
    <recommendedName>
        <fullName evidence="13 17">UDP-N-acetylmuramoyl-L-alanyl-D-glutamate--2,6-diaminopimelate ligase</fullName>
        <ecNumber evidence="12 17">6.3.2.13</ecNumber>
    </recommendedName>
    <alternativeName>
        <fullName evidence="14 17">Meso-A2pm-adding enzyme</fullName>
    </alternativeName>
    <alternativeName>
        <fullName evidence="15 17">Meso-diaminopimelate-adding enzyme</fullName>
    </alternativeName>
    <alternativeName>
        <fullName evidence="16 17">UDP-MurNAc-L-Ala-D-Glu:meso-diaminopimelate ligase</fullName>
    </alternativeName>
    <alternativeName>
        <fullName evidence="17">UDP-MurNAc-tripeptide synthetase</fullName>
    </alternativeName>
    <alternativeName>
        <fullName evidence="17">UDP-N-acetylmuramyl-tripeptide synthetase</fullName>
    </alternativeName>
</protein>
<dbReference type="EMBL" id="CP034235">
    <property type="protein sequence ID" value="QGQ95774.1"/>
    <property type="molecule type" value="Genomic_DNA"/>
</dbReference>
<dbReference type="InterPro" id="IPR036615">
    <property type="entry name" value="Mur_ligase_C_dom_sf"/>
</dbReference>
<keyword evidence="8 17" id="KW-0573">Peptidoglycan synthesis</keyword>
<dbReference type="InterPro" id="IPR036565">
    <property type="entry name" value="Mur-like_cat_sf"/>
</dbReference>
<dbReference type="GO" id="GO:0008765">
    <property type="term" value="F:UDP-N-acetylmuramoylalanyl-D-glutamate-2,6-diaminopimelate ligase activity"/>
    <property type="evidence" value="ECO:0007669"/>
    <property type="project" value="UniProtKB-UniRule"/>
</dbReference>
<dbReference type="InterPro" id="IPR013221">
    <property type="entry name" value="Mur_ligase_cen"/>
</dbReference>
<comment type="caution">
    <text evidence="17">Lacks conserved residue(s) required for the propagation of feature annotation.</text>
</comment>
<keyword evidence="5 17" id="KW-0547">Nucleotide-binding</keyword>
<dbReference type="UniPathway" id="UPA00219"/>
<evidence type="ECO:0000259" key="19">
    <source>
        <dbReference type="Pfam" id="PF02875"/>
    </source>
</evidence>
<dbReference type="GO" id="GO:0008360">
    <property type="term" value="P:regulation of cell shape"/>
    <property type="evidence" value="ECO:0007669"/>
    <property type="project" value="UniProtKB-KW"/>
</dbReference>
<dbReference type="GO" id="GO:0004326">
    <property type="term" value="F:tetrahydrofolylpolyglutamate synthase activity"/>
    <property type="evidence" value="ECO:0007669"/>
    <property type="project" value="InterPro"/>
</dbReference>
<keyword evidence="3 17" id="KW-0963">Cytoplasm</keyword>
<evidence type="ECO:0000256" key="13">
    <source>
        <dbReference type="ARBA" id="ARBA00072883"/>
    </source>
</evidence>
<evidence type="ECO:0000256" key="12">
    <source>
        <dbReference type="ARBA" id="ARBA00066633"/>
    </source>
</evidence>
<evidence type="ECO:0000256" key="1">
    <source>
        <dbReference type="ARBA" id="ARBA00004752"/>
    </source>
</evidence>
<comment type="catalytic activity">
    <reaction evidence="10 17">
        <text>UDP-N-acetyl-alpha-D-muramoyl-L-alanyl-D-glutamate + meso-2,6-diaminopimelate + ATP = UDP-N-acetyl-alpha-D-muramoyl-L-alanyl-gamma-D-glutamyl-meso-2,6-diaminopimelate + ADP + phosphate + H(+)</text>
        <dbReference type="Rhea" id="RHEA:23676"/>
        <dbReference type="ChEBI" id="CHEBI:15378"/>
        <dbReference type="ChEBI" id="CHEBI:30616"/>
        <dbReference type="ChEBI" id="CHEBI:43474"/>
        <dbReference type="ChEBI" id="CHEBI:57791"/>
        <dbReference type="ChEBI" id="CHEBI:83900"/>
        <dbReference type="ChEBI" id="CHEBI:83905"/>
        <dbReference type="ChEBI" id="CHEBI:456216"/>
        <dbReference type="EC" id="6.3.2.13"/>
    </reaction>
</comment>
<dbReference type="Pfam" id="PF08245">
    <property type="entry name" value="Mur_ligase_M"/>
    <property type="match status" value="1"/>
</dbReference>
<comment type="PTM">
    <text evidence="17">Carboxylation is probably crucial for Mg(2+) binding and, consequently, for the gamma-phosphate positioning of ATP.</text>
</comment>
<dbReference type="SUPFAM" id="SSF53244">
    <property type="entry name" value="MurD-like peptide ligases, peptide-binding domain"/>
    <property type="match status" value="1"/>
</dbReference>
<dbReference type="AlphaFoldDB" id="A0A6B8RJ63"/>
<sequence>MKLNELASLIAVARVIGDGDISITGMEMDSRKVKPGDLFLCVPDFPNLIFQDRHQYAGEAIEYGAAAILTERILEVDVPQLLVKNVRYAMAVIANHYYGYASRDFHVIGVTGTNGKTTTTHIIEHILNDQGFKVGLMGNLGMKIDNQLYAYEGNTQEAPELQKSFQQMKEADIDCCVMEVSSHGLQLSRVLGTNFRTAVFTNLTQDHLDFHLSMEQYKAAKGLLFARLGNTFEPDFSKQKYAVLNADDSASTYFAEITSAQVVTYGIDNKADVMADNIWITSEGTQFHLTCFAGETDIQLKLIGKFNVYNALGAIAATLLEGVPLEQVKNSLEGMSIVPGRMEPVLEGQDFLVAVDYAHTPDGLENALSTIRGFVQGHLITVFGCGGDRDRTKRPLMGKIAAQYSDYVYITSDNPRTENPDHILLDIEPGLLELGFPEHRYEMIVDRRAAIKKAIEMASPNDVVLIAGKGHETYQIIGTIKTDFDDRDEARAAIRGLKT</sequence>
<dbReference type="Proteomes" id="UP000426246">
    <property type="component" value="Chromosome"/>
</dbReference>
<evidence type="ECO:0000256" key="15">
    <source>
        <dbReference type="ARBA" id="ARBA00076158"/>
    </source>
</evidence>
<evidence type="ECO:0000256" key="7">
    <source>
        <dbReference type="ARBA" id="ARBA00022960"/>
    </source>
</evidence>
<comment type="pathway">
    <text evidence="1 17 18">Cell wall biogenesis; peptidoglycan biosynthesis.</text>
</comment>
<dbReference type="HAMAP" id="MF_00208">
    <property type="entry name" value="MurE"/>
    <property type="match status" value="1"/>
</dbReference>
<evidence type="ECO:0000256" key="16">
    <source>
        <dbReference type="ARBA" id="ARBA00081560"/>
    </source>
</evidence>
<dbReference type="PANTHER" id="PTHR23135">
    <property type="entry name" value="MUR LIGASE FAMILY MEMBER"/>
    <property type="match status" value="1"/>
</dbReference>
<dbReference type="NCBIfam" id="NF001124">
    <property type="entry name" value="PRK00139.1-2"/>
    <property type="match status" value="1"/>
</dbReference>
<feature type="binding site" evidence="17">
    <location>
        <position position="30"/>
    </location>
    <ligand>
        <name>UDP-N-acetyl-alpha-D-muramoyl-L-alanyl-D-glutamate</name>
        <dbReference type="ChEBI" id="CHEBI:83900"/>
    </ligand>
</feature>
<dbReference type="SUPFAM" id="SSF63418">
    <property type="entry name" value="MurE/MurF N-terminal domain"/>
    <property type="match status" value="1"/>
</dbReference>
<evidence type="ECO:0000256" key="9">
    <source>
        <dbReference type="ARBA" id="ARBA00023316"/>
    </source>
</evidence>
<evidence type="ECO:0000259" key="20">
    <source>
        <dbReference type="Pfam" id="PF08245"/>
    </source>
</evidence>
<dbReference type="GO" id="GO:0071555">
    <property type="term" value="P:cell wall organization"/>
    <property type="evidence" value="ECO:0007669"/>
    <property type="project" value="UniProtKB-KW"/>
</dbReference>
<dbReference type="InterPro" id="IPR004101">
    <property type="entry name" value="Mur_ligase_C"/>
</dbReference>
<evidence type="ECO:0000256" key="14">
    <source>
        <dbReference type="ARBA" id="ARBA00075482"/>
    </source>
</evidence>
<evidence type="ECO:0000256" key="10">
    <source>
        <dbReference type="ARBA" id="ARBA00050251"/>
    </source>
</evidence>
<feature type="binding site" evidence="17">
    <location>
        <position position="472"/>
    </location>
    <ligand>
        <name>meso-2,6-diaminopimelate</name>
        <dbReference type="ChEBI" id="CHEBI:57791"/>
    </ligand>
</feature>
<gene>
    <name evidence="17" type="primary">murE</name>
    <name evidence="21" type="ORF">EHS13_13240</name>
</gene>
<dbReference type="PANTHER" id="PTHR23135:SF4">
    <property type="entry name" value="UDP-N-ACETYLMURAMOYL-L-ALANYL-D-GLUTAMATE--2,6-DIAMINOPIMELATE LIGASE MURE HOMOLOG, CHLOROPLASTIC"/>
    <property type="match status" value="1"/>
</dbReference>
<evidence type="ECO:0000313" key="21">
    <source>
        <dbReference type="EMBL" id="QGQ95774.1"/>
    </source>
</evidence>
<accession>A0A6B8RJ63</accession>
<feature type="modified residue" description="N6-carboxylysine" evidence="17">
    <location>
        <position position="221"/>
    </location>
</feature>
<evidence type="ECO:0000256" key="17">
    <source>
        <dbReference type="HAMAP-Rule" id="MF_00208"/>
    </source>
</evidence>
<evidence type="ECO:0000256" key="4">
    <source>
        <dbReference type="ARBA" id="ARBA00022598"/>
    </source>
</evidence>